<protein>
    <submittedName>
        <fullName evidence="2">Uncharacterized protein</fullName>
    </submittedName>
</protein>
<reference evidence="2" key="1">
    <citation type="journal article" date="2020" name="BMC Genomics">
        <title>Correction to: Identification and distribution of gene clusters required for synthesis of sphingolipid metabolism inhibitors in diverse species of the filamentous fungus Fusarium.</title>
        <authorList>
            <person name="Kim H.S."/>
            <person name="Lohmar J.M."/>
            <person name="Busman M."/>
            <person name="Brown D.W."/>
            <person name="Naumann T.A."/>
            <person name="Divon H.H."/>
            <person name="Lysoe E."/>
            <person name="Uhlig S."/>
            <person name="Proctor R.H."/>
        </authorList>
    </citation>
    <scope>NUCLEOTIDE SEQUENCE</scope>
    <source>
        <strain evidence="2">NRRL 20472</strain>
    </source>
</reference>
<feature type="compositionally biased region" description="Acidic residues" evidence="1">
    <location>
        <begin position="479"/>
        <end position="492"/>
    </location>
</feature>
<name>A0A8H4TSJ2_9HYPO</name>
<keyword evidence="3" id="KW-1185">Reference proteome</keyword>
<organism evidence="2 3">
    <name type="scientific">Fusarium sarcochroum</name>
    <dbReference type="NCBI Taxonomy" id="1208366"/>
    <lineage>
        <taxon>Eukaryota</taxon>
        <taxon>Fungi</taxon>
        <taxon>Dikarya</taxon>
        <taxon>Ascomycota</taxon>
        <taxon>Pezizomycotina</taxon>
        <taxon>Sordariomycetes</taxon>
        <taxon>Hypocreomycetidae</taxon>
        <taxon>Hypocreales</taxon>
        <taxon>Nectriaceae</taxon>
        <taxon>Fusarium</taxon>
        <taxon>Fusarium lateritium species complex</taxon>
    </lineage>
</organism>
<dbReference type="OrthoDB" id="3251507at2759"/>
<dbReference type="PANTHER" id="PTHR42037">
    <property type="match status" value="1"/>
</dbReference>
<feature type="region of interest" description="Disordered" evidence="1">
    <location>
        <begin position="452"/>
        <end position="492"/>
    </location>
</feature>
<dbReference type="AlphaFoldDB" id="A0A8H4TSJ2"/>
<dbReference type="Pfam" id="PF14441">
    <property type="entry name" value="OTT_1508_deam"/>
    <property type="match status" value="1"/>
</dbReference>
<gene>
    <name evidence="2" type="ORF">FSARC_8687</name>
</gene>
<dbReference type="InterPro" id="IPR027796">
    <property type="entry name" value="OTT_1508_deam-like"/>
</dbReference>
<accession>A0A8H4TSJ2</accession>
<proteinExistence type="predicted"/>
<dbReference type="EMBL" id="JABEXW010000482">
    <property type="protein sequence ID" value="KAF4963285.1"/>
    <property type="molecule type" value="Genomic_DNA"/>
</dbReference>
<feature type="compositionally biased region" description="Basic and acidic residues" evidence="1">
    <location>
        <begin position="468"/>
        <end position="478"/>
    </location>
</feature>
<comment type="caution">
    <text evidence="2">The sequence shown here is derived from an EMBL/GenBank/DDBJ whole genome shotgun (WGS) entry which is preliminary data.</text>
</comment>
<dbReference type="PANTHER" id="PTHR42037:SF1">
    <property type="match status" value="1"/>
</dbReference>
<evidence type="ECO:0000313" key="2">
    <source>
        <dbReference type="EMBL" id="KAF4963285.1"/>
    </source>
</evidence>
<evidence type="ECO:0000313" key="3">
    <source>
        <dbReference type="Proteomes" id="UP000622797"/>
    </source>
</evidence>
<dbReference type="Proteomes" id="UP000622797">
    <property type="component" value="Unassembled WGS sequence"/>
</dbReference>
<sequence length="492" mass="55449">MGVGPPRLDKYNKILSRLFEFLALFFILKRIDGPHVVTTQAPTDPQGIRRRFLKGLSFICDYQKGGDTTTSIALESKQNGVVFWIAANLTPYDNVLAFLSDILRDLRRGPKVTEADRQALKDRLTRRSVDFAASRLKKECKFLARAANSCEKYLKTNAAAIQTVGVNGLLDWLPQFCSATRTDSLAVCQTAYNARHDPQMATLKALSQELSVGPKEIAESFRNVRHFVGRLAERVRVPDNLVHDALLLGPLLSSYEIKRVEGPVSAKVPVADGLRNLNSILKRMLPANDSRLEDMQHYLERLDGPMKLEDAIRDMYDEEKKQPHVHAEIQMLEEFHRNKRSFVEHDRYIACSKLACLCCKFYFRHHPGGFVEPESHQKAYLNWRPIDLPGGRENEHWEDQRRALGMLSKELSNAVLEQIVTRQQPTPWQSDSVTNISATMGSVNLSEVEEVFESGDGGSDDSASLAHLNEDDYDGKFEDSDDESDGGAGLED</sequence>
<reference evidence="2" key="2">
    <citation type="submission" date="2020-05" db="EMBL/GenBank/DDBJ databases">
        <authorList>
            <person name="Kim H.-S."/>
            <person name="Proctor R.H."/>
            <person name="Brown D.W."/>
        </authorList>
    </citation>
    <scope>NUCLEOTIDE SEQUENCE</scope>
    <source>
        <strain evidence="2">NRRL 20472</strain>
    </source>
</reference>
<evidence type="ECO:0000256" key="1">
    <source>
        <dbReference type="SAM" id="MobiDB-lite"/>
    </source>
</evidence>